<proteinExistence type="predicted"/>
<sequence length="224" mass="24163">MAFPIVDRRVKNSGFAMTEELDYGKTYFWKIRAGEPVEGNWSALANFTVTEKPTEAVPPVTVQQTPPPLINVPVPPAAPDIVTSPPSPVPPPAIPPYLRAAIIIGVILILAVIVLIARPFRAAEGFPGARVRKLGEGLATYSKAFRTFKIPKGSSSKKNLGEASQPISFAAESFLWMMSSGKENGGDHLLSADEEQALGKILATRIQGIAKEQLLYQKFPKDAA</sequence>
<keyword evidence="1" id="KW-0472">Membrane</keyword>
<organism evidence="2">
    <name type="scientific">marine sediment metagenome</name>
    <dbReference type="NCBI Taxonomy" id="412755"/>
    <lineage>
        <taxon>unclassified sequences</taxon>
        <taxon>metagenomes</taxon>
        <taxon>ecological metagenomes</taxon>
    </lineage>
</organism>
<evidence type="ECO:0000256" key="1">
    <source>
        <dbReference type="SAM" id="Phobius"/>
    </source>
</evidence>
<name>X1M9T4_9ZZZZ</name>
<evidence type="ECO:0008006" key="3">
    <source>
        <dbReference type="Google" id="ProtNLM"/>
    </source>
</evidence>
<accession>X1M9T4</accession>
<feature type="non-terminal residue" evidence="2">
    <location>
        <position position="224"/>
    </location>
</feature>
<reference evidence="2" key="1">
    <citation type="journal article" date="2014" name="Front. Microbiol.">
        <title>High frequency of phylogenetically diverse reductive dehalogenase-homologous genes in deep subseafloor sedimentary metagenomes.</title>
        <authorList>
            <person name="Kawai M."/>
            <person name="Futagami T."/>
            <person name="Toyoda A."/>
            <person name="Takaki Y."/>
            <person name="Nishi S."/>
            <person name="Hori S."/>
            <person name="Arai W."/>
            <person name="Tsubouchi T."/>
            <person name="Morono Y."/>
            <person name="Uchiyama I."/>
            <person name="Ito T."/>
            <person name="Fujiyama A."/>
            <person name="Inagaki F."/>
            <person name="Takami H."/>
        </authorList>
    </citation>
    <scope>NUCLEOTIDE SEQUENCE</scope>
    <source>
        <strain evidence="2">Expedition CK06-06</strain>
    </source>
</reference>
<dbReference type="AlphaFoldDB" id="X1M9T4"/>
<keyword evidence="1" id="KW-0812">Transmembrane</keyword>
<protein>
    <recommendedName>
        <fullName evidence="3">Fibronectin type-III domain-containing protein</fullName>
    </recommendedName>
</protein>
<keyword evidence="1" id="KW-1133">Transmembrane helix</keyword>
<dbReference type="EMBL" id="BARV01009314">
    <property type="protein sequence ID" value="GAI14866.1"/>
    <property type="molecule type" value="Genomic_DNA"/>
</dbReference>
<gene>
    <name evidence="2" type="ORF">S06H3_18417</name>
</gene>
<evidence type="ECO:0000313" key="2">
    <source>
        <dbReference type="EMBL" id="GAI14866.1"/>
    </source>
</evidence>
<comment type="caution">
    <text evidence="2">The sequence shown here is derived from an EMBL/GenBank/DDBJ whole genome shotgun (WGS) entry which is preliminary data.</text>
</comment>
<feature type="transmembrane region" description="Helical" evidence="1">
    <location>
        <begin position="97"/>
        <end position="117"/>
    </location>
</feature>